<reference evidence="1 2" key="1">
    <citation type="submission" date="2020-08" db="EMBL/GenBank/DDBJ databases">
        <title>Genomic Encyclopedia of Type Strains, Phase IV (KMG-IV): sequencing the most valuable type-strain genomes for metagenomic binning, comparative biology and taxonomic classification.</title>
        <authorList>
            <person name="Goeker M."/>
        </authorList>
    </citation>
    <scope>NUCLEOTIDE SEQUENCE [LARGE SCALE GENOMIC DNA]</scope>
    <source>
        <strain evidence="1 2">DSM 101465</strain>
    </source>
</reference>
<evidence type="ECO:0000313" key="2">
    <source>
        <dbReference type="Proteomes" id="UP000588017"/>
    </source>
</evidence>
<proteinExistence type="predicted"/>
<accession>A0A841KDM0</accession>
<comment type="caution">
    <text evidence="1">The sequence shown here is derived from an EMBL/GenBank/DDBJ whole genome shotgun (WGS) entry which is preliminary data.</text>
</comment>
<keyword evidence="2" id="KW-1185">Reference proteome</keyword>
<organism evidence="1 2">
    <name type="scientific">Chelatococcus composti</name>
    <dbReference type="NCBI Taxonomy" id="1743235"/>
    <lineage>
        <taxon>Bacteria</taxon>
        <taxon>Pseudomonadati</taxon>
        <taxon>Pseudomonadota</taxon>
        <taxon>Alphaproteobacteria</taxon>
        <taxon>Hyphomicrobiales</taxon>
        <taxon>Chelatococcaceae</taxon>
        <taxon>Chelatococcus</taxon>
    </lineage>
</organism>
<gene>
    <name evidence="1" type="ORF">HNQ73_003094</name>
</gene>
<evidence type="ECO:0000313" key="1">
    <source>
        <dbReference type="EMBL" id="MBB6169452.1"/>
    </source>
</evidence>
<sequence length="72" mass="7553">MCDLAAWNLVADRLEVAAQTRRAIAASMSTTVPSKSGGEVTVTTAEGALKLKVAEALEGLASDIRHILQEKS</sequence>
<dbReference type="EMBL" id="JACHEH010000007">
    <property type="protein sequence ID" value="MBB6169452.1"/>
    <property type="molecule type" value="Genomic_DNA"/>
</dbReference>
<dbReference type="Proteomes" id="UP000588017">
    <property type="component" value="Unassembled WGS sequence"/>
</dbReference>
<protein>
    <submittedName>
        <fullName evidence="1">Uncharacterized protein</fullName>
    </submittedName>
</protein>
<name>A0A841KDM0_9HYPH</name>
<dbReference type="RefSeq" id="WP_183335809.1">
    <property type="nucleotide sequence ID" value="NZ_BMHX01000007.1"/>
</dbReference>
<dbReference type="AlphaFoldDB" id="A0A841KDM0"/>